<dbReference type="EMBL" id="BAAADV010000001">
    <property type="protein sequence ID" value="GAA0668899.1"/>
    <property type="molecule type" value="Genomic_DNA"/>
</dbReference>
<evidence type="ECO:0000259" key="14">
    <source>
        <dbReference type="Pfam" id="PF16363"/>
    </source>
</evidence>
<comment type="similarity">
    <text evidence="4">Belongs to the NAD(P)-dependent epimerase/dehydratase family. UDP-glucuronic acid decarboxylase subfamily.</text>
</comment>
<keyword evidence="8" id="KW-0735">Signal-anchor</keyword>
<comment type="caution">
    <text evidence="15">The sequence shown here is derived from an EMBL/GenBank/DDBJ whole genome shotgun (WGS) entry which is preliminary data.</text>
</comment>
<name>A0AAV3T990_9EURY</name>
<keyword evidence="9" id="KW-1133">Transmembrane helix</keyword>
<organism evidence="15 16">
    <name type="scientific">Natronoarchaeum mannanilyticum</name>
    <dbReference type="NCBI Taxonomy" id="926360"/>
    <lineage>
        <taxon>Archaea</taxon>
        <taxon>Methanobacteriati</taxon>
        <taxon>Methanobacteriota</taxon>
        <taxon>Stenosarchaea group</taxon>
        <taxon>Halobacteria</taxon>
        <taxon>Halobacteriales</taxon>
        <taxon>Natronoarchaeaceae</taxon>
    </lineage>
</organism>
<keyword evidence="12" id="KW-0472">Membrane</keyword>
<keyword evidence="11" id="KW-0333">Golgi apparatus</keyword>
<comment type="pathway">
    <text evidence="3">Nucleotide-sugar biosynthesis; UDP-alpha-D-xylose biosynthesis; UDP-alpha-D-xylose from UDP-alpha-D-glucuronate: step 1/1.</text>
</comment>
<dbReference type="GO" id="GO:0070403">
    <property type="term" value="F:NAD+ binding"/>
    <property type="evidence" value="ECO:0007669"/>
    <property type="project" value="InterPro"/>
</dbReference>
<evidence type="ECO:0000256" key="8">
    <source>
        <dbReference type="ARBA" id="ARBA00022968"/>
    </source>
</evidence>
<keyword evidence="13" id="KW-0456">Lyase</keyword>
<dbReference type="AlphaFoldDB" id="A0AAV3T990"/>
<evidence type="ECO:0000256" key="7">
    <source>
        <dbReference type="ARBA" id="ARBA00022793"/>
    </source>
</evidence>
<evidence type="ECO:0000313" key="15">
    <source>
        <dbReference type="EMBL" id="GAA0668899.1"/>
    </source>
</evidence>
<comment type="subcellular location">
    <subcellularLocation>
        <location evidence="2">Golgi apparatus</location>
        <location evidence="2">Golgi stack membrane</location>
        <topology evidence="2">Single-pass type II membrane protein</topology>
    </subcellularLocation>
</comment>
<keyword evidence="7" id="KW-0210">Decarboxylase</keyword>
<keyword evidence="16" id="KW-1185">Reference proteome</keyword>
<evidence type="ECO:0000256" key="9">
    <source>
        <dbReference type="ARBA" id="ARBA00022989"/>
    </source>
</evidence>
<dbReference type="Gene3D" id="3.40.50.720">
    <property type="entry name" value="NAD(P)-binding Rossmann-like Domain"/>
    <property type="match status" value="1"/>
</dbReference>
<sequence length="326" mass="35722">MVTLVTGGAGFIGSHLVDLYLEDTDEDVVVLDDLSTGQRRNLPESDRVEFVDGDVTDSELVEEQVRRADSVYHLAAAVGVEKIVDNPLDSLQTNLIGTESVLEAAAEHDVPTFIASSSEVYGKSTAVPFAESDDRVLGPTTSPRWSYASAKAVDEAYGLAYHDAEDLPVVVGRYFNIVGPRQSGQYGMVIPTFVEQALAGEPLTVYGDGTQTRSFTHVEEAVRATYELLQEPEAHGEVFNVGAPQPTSINALAERVIELTGSDSEIEHIPYEVAYDEDFEEPQQREPDVSQLEETLGWHPKTELDRILEDVIAERREKTAIPEAAE</sequence>
<evidence type="ECO:0000256" key="6">
    <source>
        <dbReference type="ARBA" id="ARBA00022692"/>
    </source>
</evidence>
<accession>A0AAV3T990</accession>
<evidence type="ECO:0000256" key="1">
    <source>
        <dbReference type="ARBA" id="ARBA00001911"/>
    </source>
</evidence>
<dbReference type="InterPro" id="IPR036291">
    <property type="entry name" value="NAD(P)-bd_dom_sf"/>
</dbReference>
<evidence type="ECO:0000256" key="13">
    <source>
        <dbReference type="ARBA" id="ARBA00023239"/>
    </source>
</evidence>
<dbReference type="EC" id="4.1.1.35" evidence="5"/>
<gene>
    <name evidence="15" type="ORF">GCM10009020_13460</name>
</gene>
<dbReference type="GO" id="GO:0042732">
    <property type="term" value="P:D-xylose metabolic process"/>
    <property type="evidence" value="ECO:0007669"/>
    <property type="project" value="InterPro"/>
</dbReference>
<dbReference type="PANTHER" id="PTHR43078">
    <property type="entry name" value="UDP-GLUCURONIC ACID DECARBOXYLASE-RELATED"/>
    <property type="match status" value="1"/>
</dbReference>
<evidence type="ECO:0000256" key="2">
    <source>
        <dbReference type="ARBA" id="ARBA00004447"/>
    </source>
</evidence>
<dbReference type="Proteomes" id="UP001500420">
    <property type="component" value="Unassembled WGS sequence"/>
</dbReference>
<dbReference type="GO" id="GO:0048040">
    <property type="term" value="F:UDP-glucuronate decarboxylase activity"/>
    <property type="evidence" value="ECO:0007669"/>
    <property type="project" value="UniProtKB-EC"/>
</dbReference>
<proteinExistence type="inferred from homology"/>
<dbReference type="InterPro" id="IPR044516">
    <property type="entry name" value="UXS-like"/>
</dbReference>
<evidence type="ECO:0000256" key="12">
    <source>
        <dbReference type="ARBA" id="ARBA00023136"/>
    </source>
</evidence>
<dbReference type="InterPro" id="IPR016040">
    <property type="entry name" value="NAD(P)-bd_dom"/>
</dbReference>
<comment type="cofactor">
    <cofactor evidence="1">
        <name>NAD(+)</name>
        <dbReference type="ChEBI" id="CHEBI:57540"/>
    </cofactor>
</comment>
<dbReference type="RefSeq" id="WP_343773159.1">
    <property type="nucleotide sequence ID" value="NZ_BAAADV010000001.1"/>
</dbReference>
<protein>
    <recommendedName>
        <fullName evidence="5">UDP-glucuronate decarboxylase</fullName>
        <ecNumber evidence="5">4.1.1.35</ecNumber>
    </recommendedName>
</protein>
<evidence type="ECO:0000256" key="4">
    <source>
        <dbReference type="ARBA" id="ARBA00007505"/>
    </source>
</evidence>
<evidence type="ECO:0000256" key="11">
    <source>
        <dbReference type="ARBA" id="ARBA00023034"/>
    </source>
</evidence>
<keyword evidence="6" id="KW-0812">Transmembrane</keyword>
<dbReference type="PANTHER" id="PTHR43078:SF6">
    <property type="entry name" value="UDP-GLUCURONIC ACID DECARBOXYLASE 1"/>
    <property type="match status" value="1"/>
</dbReference>
<evidence type="ECO:0000313" key="16">
    <source>
        <dbReference type="Proteomes" id="UP001500420"/>
    </source>
</evidence>
<evidence type="ECO:0000256" key="3">
    <source>
        <dbReference type="ARBA" id="ARBA00005100"/>
    </source>
</evidence>
<evidence type="ECO:0000256" key="10">
    <source>
        <dbReference type="ARBA" id="ARBA00023027"/>
    </source>
</evidence>
<evidence type="ECO:0000256" key="5">
    <source>
        <dbReference type="ARBA" id="ARBA00012290"/>
    </source>
</evidence>
<keyword evidence="10" id="KW-0520">NAD</keyword>
<dbReference type="GO" id="GO:0005737">
    <property type="term" value="C:cytoplasm"/>
    <property type="evidence" value="ECO:0007669"/>
    <property type="project" value="TreeGrafter"/>
</dbReference>
<reference evidence="15 16" key="1">
    <citation type="journal article" date="2019" name="Int. J. Syst. Evol. Microbiol.">
        <title>The Global Catalogue of Microorganisms (GCM) 10K type strain sequencing project: providing services to taxonomists for standard genome sequencing and annotation.</title>
        <authorList>
            <consortium name="The Broad Institute Genomics Platform"/>
            <consortium name="The Broad Institute Genome Sequencing Center for Infectious Disease"/>
            <person name="Wu L."/>
            <person name="Ma J."/>
        </authorList>
    </citation>
    <scope>NUCLEOTIDE SEQUENCE [LARGE SCALE GENOMIC DNA]</scope>
    <source>
        <strain evidence="15 16">JCM 16328</strain>
    </source>
</reference>
<dbReference type="Pfam" id="PF16363">
    <property type="entry name" value="GDP_Man_Dehyd"/>
    <property type="match status" value="1"/>
</dbReference>
<dbReference type="SUPFAM" id="SSF51735">
    <property type="entry name" value="NAD(P)-binding Rossmann-fold domains"/>
    <property type="match status" value="1"/>
</dbReference>
<feature type="domain" description="NAD(P)-binding" evidence="14">
    <location>
        <begin position="4"/>
        <end position="310"/>
    </location>
</feature>